<comment type="caution">
    <text evidence="3">The sequence shown here is derived from an EMBL/GenBank/DDBJ whole genome shotgun (WGS) entry which is preliminary data.</text>
</comment>
<feature type="compositionally biased region" description="Polar residues" evidence="1">
    <location>
        <begin position="1"/>
        <end position="13"/>
    </location>
</feature>
<proteinExistence type="predicted"/>
<protein>
    <recommendedName>
        <fullName evidence="2">BZIP domain-containing protein</fullName>
    </recommendedName>
</protein>
<feature type="domain" description="BZIP" evidence="2">
    <location>
        <begin position="18"/>
        <end position="31"/>
    </location>
</feature>
<dbReference type="Proteomes" id="UP001437256">
    <property type="component" value="Unassembled WGS sequence"/>
</dbReference>
<evidence type="ECO:0000313" key="4">
    <source>
        <dbReference type="Proteomes" id="UP001437256"/>
    </source>
</evidence>
<dbReference type="Gene3D" id="1.20.5.170">
    <property type="match status" value="1"/>
</dbReference>
<accession>A0ABR2ZI21</accession>
<name>A0ABR2ZI21_9AGAR</name>
<sequence length="174" mass="19421">MSSAPGVTGTQPNERPERSRNAKAQARHRAKRKAYIEQLEQTVTKLQTAMGFTPEQVAALPPPLAKIRELEQENARLLEENEKLRRLLQDGRSVSASSLDFGTRARGLGAAGYDGRCVDRNGDYTKRRKLSAELDNGPVYGLVSFFPIHFNPDFVVATDDEQSLFLIVSRDQYA</sequence>
<feature type="region of interest" description="Disordered" evidence="1">
    <location>
        <begin position="1"/>
        <end position="33"/>
    </location>
</feature>
<organism evidence="3 4">
    <name type="scientific">Marasmius tenuissimus</name>
    <dbReference type="NCBI Taxonomy" id="585030"/>
    <lineage>
        <taxon>Eukaryota</taxon>
        <taxon>Fungi</taxon>
        <taxon>Dikarya</taxon>
        <taxon>Basidiomycota</taxon>
        <taxon>Agaricomycotina</taxon>
        <taxon>Agaricomycetes</taxon>
        <taxon>Agaricomycetidae</taxon>
        <taxon>Agaricales</taxon>
        <taxon>Marasmiineae</taxon>
        <taxon>Marasmiaceae</taxon>
        <taxon>Marasmius</taxon>
    </lineage>
</organism>
<dbReference type="InterPro" id="IPR004827">
    <property type="entry name" value="bZIP"/>
</dbReference>
<evidence type="ECO:0000313" key="3">
    <source>
        <dbReference type="EMBL" id="KAL0061307.1"/>
    </source>
</evidence>
<dbReference type="CDD" id="cd14686">
    <property type="entry name" value="bZIP"/>
    <property type="match status" value="1"/>
</dbReference>
<evidence type="ECO:0000256" key="1">
    <source>
        <dbReference type="SAM" id="MobiDB-lite"/>
    </source>
</evidence>
<evidence type="ECO:0000259" key="2">
    <source>
        <dbReference type="PROSITE" id="PS00036"/>
    </source>
</evidence>
<reference evidence="3 4" key="1">
    <citation type="submission" date="2024-05" db="EMBL/GenBank/DDBJ databases">
        <title>A draft genome resource for the thread blight pathogen Marasmius tenuissimus strain MS-2.</title>
        <authorList>
            <person name="Yulfo-Soto G.E."/>
            <person name="Baruah I.K."/>
            <person name="Amoako-Attah I."/>
            <person name="Bukari Y."/>
            <person name="Meinhardt L.W."/>
            <person name="Bailey B.A."/>
            <person name="Cohen S.P."/>
        </authorList>
    </citation>
    <scope>NUCLEOTIDE SEQUENCE [LARGE SCALE GENOMIC DNA]</scope>
    <source>
        <strain evidence="3 4">MS-2</strain>
    </source>
</reference>
<dbReference type="EMBL" id="JBBXMP010000140">
    <property type="protein sequence ID" value="KAL0061307.1"/>
    <property type="molecule type" value="Genomic_DNA"/>
</dbReference>
<keyword evidence="4" id="KW-1185">Reference proteome</keyword>
<dbReference type="PROSITE" id="PS00036">
    <property type="entry name" value="BZIP_BASIC"/>
    <property type="match status" value="1"/>
</dbReference>
<gene>
    <name evidence="3" type="ORF">AAF712_011884</name>
</gene>